<keyword evidence="1" id="KW-0472">Membrane</keyword>
<dbReference type="STRING" id="660517.SAMN04487946_11247"/>
<keyword evidence="3" id="KW-1185">Reference proteome</keyword>
<evidence type="ECO:0000313" key="3">
    <source>
        <dbReference type="Proteomes" id="UP000199170"/>
    </source>
</evidence>
<keyword evidence="1" id="KW-0812">Transmembrane</keyword>
<evidence type="ECO:0000313" key="2">
    <source>
        <dbReference type="EMBL" id="SDY35613.1"/>
    </source>
</evidence>
<proteinExistence type="predicted"/>
<dbReference type="AlphaFoldDB" id="A0A1H3J6J9"/>
<organism evidence="2 3">
    <name type="scientific">Halobellus clavatus</name>
    <dbReference type="NCBI Taxonomy" id="660517"/>
    <lineage>
        <taxon>Archaea</taxon>
        <taxon>Methanobacteriati</taxon>
        <taxon>Methanobacteriota</taxon>
        <taxon>Stenosarchaea group</taxon>
        <taxon>Halobacteria</taxon>
        <taxon>Halobacteriales</taxon>
        <taxon>Haloferacaceae</taxon>
        <taxon>Halobellus</taxon>
    </lineage>
</organism>
<feature type="transmembrane region" description="Helical" evidence="1">
    <location>
        <begin position="49"/>
        <end position="69"/>
    </location>
</feature>
<dbReference type="Proteomes" id="UP000199170">
    <property type="component" value="Unassembled WGS sequence"/>
</dbReference>
<sequence>MGNNSFEYRANHLDIDALGVFPRVLNEDHNSASTLDASEWSTGGASVSAVSYLLVSLVALAVAIGAGRLEPDVGAFTTFASEFVDVVLEAGVDLAMSFR</sequence>
<evidence type="ECO:0000256" key="1">
    <source>
        <dbReference type="SAM" id="Phobius"/>
    </source>
</evidence>
<keyword evidence="1" id="KW-1133">Transmembrane helix</keyword>
<protein>
    <submittedName>
        <fullName evidence="2">Uncharacterized protein</fullName>
    </submittedName>
</protein>
<reference evidence="3" key="1">
    <citation type="submission" date="2016-10" db="EMBL/GenBank/DDBJ databases">
        <authorList>
            <person name="Varghese N."/>
            <person name="Submissions S."/>
        </authorList>
    </citation>
    <scope>NUCLEOTIDE SEQUENCE [LARGE SCALE GENOMIC DNA]</scope>
    <source>
        <strain evidence="3">CGMCC 1.10118</strain>
    </source>
</reference>
<gene>
    <name evidence="2" type="ORF">SAMN04487946_11247</name>
</gene>
<name>A0A1H3J6J9_9EURY</name>
<dbReference type="RefSeq" id="WP_089768744.1">
    <property type="nucleotide sequence ID" value="NZ_FNPB01000012.1"/>
</dbReference>
<accession>A0A1H3J6J9</accession>
<dbReference type="EMBL" id="FNPB01000012">
    <property type="protein sequence ID" value="SDY35613.1"/>
    <property type="molecule type" value="Genomic_DNA"/>
</dbReference>